<keyword evidence="8" id="KW-0804">Transcription</keyword>
<accession>A0A8J7GL63</accession>
<evidence type="ECO:0000256" key="4">
    <source>
        <dbReference type="ARBA" id="ARBA00022695"/>
    </source>
</evidence>
<evidence type="ECO:0000256" key="1">
    <source>
        <dbReference type="ARBA" id="ARBA00008798"/>
    </source>
</evidence>
<dbReference type="PRINTS" id="PR00045">
    <property type="entry name" value="SIGMA54FCT"/>
</dbReference>
<proteinExistence type="inferred from homology"/>
<dbReference type="GO" id="GO:0001216">
    <property type="term" value="F:DNA-binding transcription activator activity"/>
    <property type="evidence" value="ECO:0007669"/>
    <property type="project" value="InterPro"/>
</dbReference>
<evidence type="ECO:0000259" key="10">
    <source>
        <dbReference type="Pfam" id="PF04963"/>
    </source>
</evidence>
<keyword evidence="7" id="KW-0238">DNA-binding</keyword>
<dbReference type="PROSITE" id="PS00717">
    <property type="entry name" value="SIGMA54_1"/>
    <property type="match status" value="1"/>
</dbReference>
<evidence type="ECO:0000256" key="6">
    <source>
        <dbReference type="ARBA" id="ARBA00023082"/>
    </source>
</evidence>
<dbReference type="AlphaFoldDB" id="A0A8J7GL63"/>
<dbReference type="InterPro" id="IPR000394">
    <property type="entry name" value="RNA_pol_sigma_54"/>
</dbReference>
<keyword evidence="3" id="KW-0808">Transferase</keyword>
<keyword evidence="12" id="KW-1185">Reference proteome</keyword>
<dbReference type="InterPro" id="IPR007046">
    <property type="entry name" value="RNA_pol_sigma_54_core-bd"/>
</dbReference>
<dbReference type="RefSeq" id="WP_194563573.1">
    <property type="nucleotide sequence ID" value="NZ_JADKPV010000008.1"/>
</dbReference>
<dbReference type="PANTHER" id="PTHR32248:SF4">
    <property type="entry name" value="RNA POLYMERASE SIGMA-54 FACTOR"/>
    <property type="match status" value="1"/>
</dbReference>
<protein>
    <submittedName>
        <fullName evidence="11">RNA polymerase factor sigma-54</fullName>
    </submittedName>
</protein>
<evidence type="ECO:0000313" key="11">
    <source>
        <dbReference type="EMBL" id="MBF4502085.1"/>
    </source>
</evidence>
<dbReference type="Pfam" id="PF00309">
    <property type="entry name" value="Sigma54_AID"/>
    <property type="match status" value="1"/>
</dbReference>
<feature type="domain" description="RNA polymerase sigma factor 54 core-binding" evidence="10">
    <location>
        <begin position="84"/>
        <end position="253"/>
    </location>
</feature>
<keyword evidence="6" id="KW-0731">Sigma factor</keyword>
<dbReference type="PANTHER" id="PTHR32248">
    <property type="entry name" value="RNA POLYMERASE SIGMA-54 FACTOR"/>
    <property type="match status" value="1"/>
</dbReference>
<evidence type="ECO:0000313" key="12">
    <source>
        <dbReference type="Proteomes" id="UP000622653"/>
    </source>
</evidence>
<comment type="caution">
    <text evidence="11">The sequence shown here is derived from an EMBL/GenBank/DDBJ whole genome shotgun (WGS) entry which is preliminary data.</text>
</comment>
<dbReference type="GO" id="GO:0000428">
    <property type="term" value="C:DNA-directed RNA polymerase complex"/>
    <property type="evidence" value="ECO:0007669"/>
    <property type="project" value="UniProtKB-KW"/>
</dbReference>
<dbReference type="GO" id="GO:0006352">
    <property type="term" value="P:DNA-templated transcription initiation"/>
    <property type="evidence" value="ECO:0007669"/>
    <property type="project" value="InterPro"/>
</dbReference>
<evidence type="ECO:0000256" key="3">
    <source>
        <dbReference type="ARBA" id="ARBA00022679"/>
    </source>
</evidence>
<keyword evidence="4" id="KW-0548">Nucleotidyltransferase</keyword>
<sequence length="426" mass="50063">MQLSLQAKQQMQLTMTPQLRQAIDMLHYSIDEMDDLLAEENERSPLITIQFKRTRSHRPKSAELNEPQWVEPSSEQFGDHSISYDELTQLVRLQFHNRQEQQLVLALLPYIQSNGYLDLEAVPLQRPLIEKGVTLLQQVGPPGIGAMSVEQCLYFQAKEAEFSNKKLVLQIIQYHLQDLAKQQLKYIATKCEVTLEDVLEAIQAIRTLQPYPCQIDTYEKVDTLIPDVIIERDGEALFFSIHPTYAPTITFHQPEHWHQYDQEAKQFVRDQQLRYFWLKRSLEKRYETLHRFMTHIVERQRPFFLQGETELQPLTMREVAEQLNVHESTISRVTMNKWLETPHGLYPFKQLFQPKLHTATGTVSRTKVQHLIQRCIEQENPEAPLSDQQIVAHLSSQYEIKISRRTVQKYREALGISSSRMRKQFV</sequence>
<dbReference type="Proteomes" id="UP000622653">
    <property type="component" value="Unassembled WGS sequence"/>
</dbReference>
<evidence type="ECO:0000256" key="7">
    <source>
        <dbReference type="ARBA" id="ARBA00023125"/>
    </source>
</evidence>
<keyword evidence="5" id="KW-0805">Transcription regulation</keyword>
<evidence type="ECO:0000256" key="2">
    <source>
        <dbReference type="ARBA" id="ARBA00022478"/>
    </source>
</evidence>
<name>A0A8J7GL63_9BACL</name>
<dbReference type="Gene3D" id="1.10.10.60">
    <property type="entry name" value="Homeodomain-like"/>
    <property type="match status" value="1"/>
</dbReference>
<dbReference type="NCBIfam" id="TIGR02395">
    <property type="entry name" value="rpoN_sigma"/>
    <property type="match status" value="1"/>
</dbReference>
<dbReference type="PIRSF" id="PIRSF000774">
    <property type="entry name" value="RpoN"/>
    <property type="match status" value="1"/>
</dbReference>
<gene>
    <name evidence="11" type="primary">rpoN</name>
    <name evidence="11" type="ORF">IRY55_12020</name>
</gene>
<reference evidence="11" key="1">
    <citation type="submission" date="2020-11" db="EMBL/GenBank/DDBJ databases">
        <title>Multidrug resistant novel bacterium Savagea serpentis sp. nov., isolated from the scats of a vine snake (Ahaetulla nasuta).</title>
        <authorList>
            <person name="Venkata Ramana V."/>
            <person name="Vikas Patil S."/>
            <person name="Yogita Lugani V."/>
        </authorList>
    </citation>
    <scope>NUCLEOTIDE SEQUENCE</scope>
    <source>
        <strain evidence="11">SN6</strain>
    </source>
</reference>
<comment type="similarity">
    <text evidence="1">Belongs to the sigma-54 factor family.</text>
</comment>
<dbReference type="EMBL" id="JADKPV010000008">
    <property type="protein sequence ID" value="MBF4502085.1"/>
    <property type="molecule type" value="Genomic_DNA"/>
</dbReference>
<keyword evidence="2" id="KW-0240">DNA-directed RNA polymerase</keyword>
<dbReference type="PROSITE" id="PS50044">
    <property type="entry name" value="SIGMA54_3"/>
    <property type="match status" value="1"/>
</dbReference>
<feature type="domain" description="RNA polymerase sigma factor 54 DNA-binding" evidence="9">
    <location>
        <begin position="266"/>
        <end position="424"/>
    </location>
</feature>
<dbReference type="Pfam" id="PF04963">
    <property type="entry name" value="Sigma54_CBD"/>
    <property type="match status" value="1"/>
</dbReference>
<dbReference type="InterPro" id="IPR007634">
    <property type="entry name" value="RNA_pol_sigma_54_DNA-bd"/>
</dbReference>
<evidence type="ECO:0000256" key="8">
    <source>
        <dbReference type="ARBA" id="ARBA00023163"/>
    </source>
</evidence>
<dbReference type="GO" id="GO:0016779">
    <property type="term" value="F:nucleotidyltransferase activity"/>
    <property type="evidence" value="ECO:0007669"/>
    <property type="project" value="UniProtKB-KW"/>
</dbReference>
<dbReference type="GO" id="GO:0016987">
    <property type="term" value="F:sigma factor activity"/>
    <property type="evidence" value="ECO:0007669"/>
    <property type="project" value="UniProtKB-KW"/>
</dbReference>
<evidence type="ECO:0000256" key="5">
    <source>
        <dbReference type="ARBA" id="ARBA00023015"/>
    </source>
</evidence>
<dbReference type="GO" id="GO:0003677">
    <property type="term" value="F:DNA binding"/>
    <property type="evidence" value="ECO:0007669"/>
    <property type="project" value="UniProtKB-KW"/>
</dbReference>
<dbReference type="Pfam" id="PF04552">
    <property type="entry name" value="Sigma54_DBD"/>
    <property type="match status" value="1"/>
</dbReference>
<evidence type="ECO:0000259" key="9">
    <source>
        <dbReference type="Pfam" id="PF04552"/>
    </source>
</evidence>
<organism evidence="11 12">
    <name type="scientific">Savagea serpentis</name>
    <dbReference type="NCBI Taxonomy" id="2785297"/>
    <lineage>
        <taxon>Bacteria</taxon>
        <taxon>Bacillati</taxon>
        <taxon>Bacillota</taxon>
        <taxon>Bacilli</taxon>
        <taxon>Bacillales</taxon>
        <taxon>Caryophanaceae</taxon>
        <taxon>Savagea</taxon>
    </lineage>
</organism>